<dbReference type="Pfam" id="PF04079">
    <property type="entry name" value="SMC_ScpB"/>
    <property type="match status" value="1"/>
</dbReference>
<dbReference type="Proteomes" id="UP000176501">
    <property type="component" value="Unassembled WGS sequence"/>
</dbReference>
<evidence type="ECO:0000256" key="2">
    <source>
        <dbReference type="ARBA" id="ARBA00022618"/>
    </source>
</evidence>
<evidence type="ECO:0000256" key="4">
    <source>
        <dbReference type="ARBA" id="ARBA00023306"/>
    </source>
</evidence>
<dbReference type="InterPro" id="IPR036390">
    <property type="entry name" value="WH_DNA-bd_sf"/>
</dbReference>
<evidence type="ECO:0000256" key="1">
    <source>
        <dbReference type="ARBA" id="ARBA00022490"/>
    </source>
</evidence>
<comment type="caution">
    <text evidence="5">The sequence shown here is derived from an EMBL/GenBank/DDBJ whole genome shotgun (WGS) entry which is preliminary data.</text>
</comment>
<dbReference type="InterPro" id="IPR036388">
    <property type="entry name" value="WH-like_DNA-bd_sf"/>
</dbReference>
<gene>
    <name evidence="5" type="ORF">A2304_02565</name>
</gene>
<keyword evidence="2" id="KW-0132">Cell division</keyword>
<keyword evidence="1" id="KW-0963">Cytoplasm</keyword>
<dbReference type="PIRSF" id="PIRSF019345">
    <property type="entry name" value="ScpB"/>
    <property type="match status" value="1"/>
</dbReference>
<keyword evidence="3" id="KW-0159">Chromosome partition</keyword>
<dbReference type="GO" id="GO:0051304">
    <property type="term" value="P:chromosome separation"/>
    <property type="evidence" value="ECO:0007669"/>
    <property type="project" value="InterPro"/>
</dbReference>
<protein>
    <submittedName>
        <fullName evidence="5">SMC-Scp complex subunit ScpB</fullName>
    </submittedName>
</protein>
<keyword evidence="4" id="KW-0131">Cell cycle</keyword>
<sequence>MILTSLESILFASSKPIAISSLKKILSVSDEVLHEAIASVKERFNVETSGIHIVEHEGKIQFVTNPSQTELIAALLREETSGELTRPSVETLTIIAYRGPITKPEIEQIRGVNCTLIIRNLLMRGLIDEMDDVERLQPVYTVSTNFVRHLGLHDLSELPDFDELHQSEKITELMESLGDSEA</sequence>
<name>A0A1F7W9H3_9BACT</name>
<proteinExistence type="predicted"/>
<accession>A0A1F7W9H3</accession>
<dbReference type="EMBL" id="MGFE01000011">
    <property type="protein sequence ID" value="OGL99008.1"/>
    <property type="molecule type" value="Genomic_DNA"/>
</dbReference>
<evidence type="ECO:0000256" key="3">
    <source>
        <dbReference type="ARBA" id="ARBA00022829"/>
    </source>
</evidence>
<dbReference type="GO" id="GO:0051301">
    <property type="term" value="P:cell division"/>
    <property type="evidence" value="ECO:0007669"/>
    <property type="project" value="UniProtKB-KW"/>
</dbReference>
<dbReference type="AlphaFoldDB" id="A0A1F7W9H3"/>
<dbReference type="PANTHER" id="PTHR34298">
    <property type="entry name" value="SEGREGATION AND CONDENSATION PROTEIN B"/>
    <property type="match status" value="1"/>
</dbReference>
<dbReference type="SUPFAM" id="SSF46785">
    <property type="entry name" value="Winged helix' DNA-binding domain"/>
    <property type="match status" value="2"/>
</dbReference>
<evidence type="ECO:0000313" key="5">
    <source>
        <dbReference type="EMBL" id="OGL99008.1"/>
    </source>
</evidence>
<dbReference type="NCBIfam" id="TIGR00281">
    <property type="entry name" value="SMC-Scp complex subunit ScpB"/>
    <property type="match status" value="1"/>
</dbReference>
<reference evidence="5 6" key="1">
    <citation type="journal article" date="2016" name="Nat. Commun.">
        <title>Thousands of microbial genomes shed light on interconnected biogeochemical processes in an aquifer system.</title>
        <authorList>
            <person name="Anantharaman K."/>
            <person name="Brown C.T."/>
            <person name="Hug L.A."/>
            <person name="Sharon I."/>
            <person name="Castelle C.J."/>
            <person name="Probst A.J."/>
            <person name="Thomas B.C."/>
            <person name="Singh A."/>
            <person name="Wilkins M.J."/>
            <person name="Karaoz U."/>
            <person name="Brodie E.L."/>
            <person name="Williams K.H."/>
            <person name="Hubbard S.S."/>
            <person name="Banfield J.F."/>
        </authorList>
    </citation>
    <scope>NUCLEOTIDE SEQUENCE [LARGE SCALE GENOMIC DNA]</scope>
</reference>
<dbReference type="InterPro" id="IPR005234">
    <property type="entry name" value="ScpB_csome_segregation"/>
</dbReference>
<dbReference type="PANTHER" id="PTHR34298:SF2">
    <property type="entry name" value="SEGREGATION AND CONDENSATION PROTEIN B"/>
    <property type="match status" value="1"/>
</dbReference>
<organism evidence="5 6">
    <name type="scientific">Candidatus Uhrbacteria bacterium RIFOXYB2_FULL_57_15</name>
    <dbReference type="NCBI Taxonomy" id="1802422"/>
    <lineage>
        <taxon>Bacteria</taxon>
        <taxon>Candidatus Uhriibacteriota</taxon>
    </lineage>
</organism>
<dbReference type="Gene3D" id="1.10.10.10">
    <property type="entry name" value="Winged helix-like DNA-binding domain superfamily/Winged helix DNA-binding domain"/>
    <property type="match status" value="2"/>
</dbReference>
<evidence type="ECO:0000313" key="6">
    <source>
        <dbReference type="Proteomes" id="UP000176501"/>
    </source>
</evidence>